<dbReference type="InterPro" id="IPR035965">
    <property type="entry name" value="PAS-like_dom_sf"/>
</dbReference>
<accession>A0A1I1F4K8</accession>
<dbReference type="PANTHER" id="PTHR34236:SF1">
    <property type="entry name" value="DIMETHYL SULFOXIDE REDUCTASE TRANSCRIPTIONAL ACTIVATOR"/>
    <property type="match status" value="1"/>
</dbReference>
<dbReference type="InterPro" id="IPR029016">
    <property type="entry name" value="GAF-like_dom_sf"/>
</dbReference>
<dbReference type="GO" id="GO:0000160">
    <property type="term" value="P:phosphorelay signal transduction system"/>
    <property type="evidence" value="ECO:0007669"/>
    <property type="project" value="InterPro"/>
</dbReference>
<dbReference type="InterPro" id="IPR013767">
    <property type="entry name" value="PAS_fold"/>
</dbReference>
<dbReference type="SUPFAM" id="SSF52172">
    <property type="entry name" value="CheY-like"/>
    <property type="match status" value="1"/>
</dbReference>
<dbReference type="Gene3D" id="3.30.450.40">
    <property type="match status" value="1"/>
</dbReference>
<evidence type="ECO:0000256" key="4">
    <source>
        <dbReference type="SAM" id="MobiDB-lite"/>
    </source>
</evidence>
<dbReference type="Gene3D" id="3.40.50.2300">
    <property type="match status" value="1"/>
</dbReference>
<sequence>MNGRGDPGGATVVGDALRVLVAGDSPRIDATADALAAELVPAAVVRARTLEEARERLDREDVHCALCEFPGETGQELLESTADGVPIVAVTDDGAAERALEAGATDVVSPDASADVLAARVGHVAECRRRAERAADRRHRALMESADAPIWLLEADGTVTYASTAVEDRFGYAPGELERTPLERLLHPDDRPTLREALEGIANGPFGATDRLAVRIGSVDGEWRVATLTLANRLEDPALEGVVATAALPGATAPSDVRDAIDRLEEPLFAVGPDWELRWANAAAGRLFADDPEPGRVLWDVLRGELREEFGRELREAVASASSTRFEATVSDEDGSTTFAVSAAPAREDEAAANGGLTVLARERHDGETGESDRLAVLESAIDALEDGIAVVDDGTIELANRALADRYGQDDLVGHEVARLFDDDLAAAVRERAQSSIVRWMEPVRGELAVEDGVPVDVYVAPLREPGRDRTLCVVRDRRRSGAGALSAARRALTAIERAETAASVRRTVLETLLERTEADLAVWYRADEDRYSPAAIETAGPSPSLEPPPIDRDRLSDDGVALFEDRTGPTAVDRDEVGDFLAAAGIDAERALVVPVGDAAVALATSPEPLAFESLDRDRDREAVEAIADGAAMALAGFARESSLRTCRRDRSRLERELTLEADARDLARSLLEARSREGVERRLCEGLVELGDGSRRETDGPGGATAVVWVGGVDAGSGTVTPRARAGRDVADLLDGLELPVDREAPDPTGRTAARGEATVVDDLEAAPTGTAADAATDPDDSNGERRRAREAGFRSALSVPLSHDRDEFRYGTVTAYAERSGAFGDRLRRIVGFLARVAAYAIGSLERERALLADGVVELEVVFRDDSEPFAAFVRRVGRRVDVRAVVPRSSGGATVYCAIAPADDAAATEAGNGNENAATEDDPLQSAADSVSDLESVELVGDDAEDARSQLVELEFAGATVAERIATHGGVLRSARAVDDRVRLVIELSRTLEVRSFLDALERAYPGTELVARRERDRATRTTRPFEAELRDRLSERQLRTLESAYYGGFFAWPRESTGEEVAESLGVSQPTFSRHLRLAEGKLFELLFDERFSAPE</sequence>
<evidence type="ECO:0000313" key="7">
    <source>
        <dbReference type="EMBL" id="SFB94254.1"/>
    </source>
</evidence>
<proteinExistence type="predicted"/>
<dbReference type="InterPro" id="IPR011006">
    <property type="entry name" value="CheY-like_superfamily"/>
</dbReference>
<dbReference type="SMART" id="SM00091">
    <property type="entry name" value="PAS"/>
    <property type="match status" value="3"/>
</dbReference>
<feature type="compositionally biased region" description="Low complexity" evidence="4">
    <location>
        <begin position="769"/>
        <end position="779"/>
    </location>
</feature>
<dbReference type="GO" id="GO:0006355">
    <property type="term" value="P:regulation of DNA-templated transcription"/>
    <property type="evidence" value="ECO:0007669"/>
    <property type="project" value="InterPro"/>
</dbReference>
<reference evidence="8" key="1">
    <citation type="submission" date="2016-10" db="EMBL/GenBank/DDBJ databases">
        <authorList>
            <person name="Varghese N."/>
            <person name="Submissions S."/>
        </authorList>
    </citation>
    <scope>NUCLEOTIDE SEQUENCE [LARGE SCALE GENOMIC DNA]</scope>
    <source>
        <strain evidence="8">DSM 13078</strain>
    </source>
</reference>
<dbReference type="SUPFAM" id="SSF55781">
    <property type="entry name" value="GAF domain-like"/>
    <property type="match status" value="1"/>
</dbReference>
<dbReference type="PANTHER" id="PTHR34236">
    <property type="entry name" value="DIMETHYL SULFOXIDE REDUCTASE TRANSCRIPTIONAL ACTIVATOR"/>
    <property type="match status" value="1"/>
</dbReference>
<dbReference type="InterPro" id="IPR001789">
    <property type="entry name" value="Sig_transdc_resp-reg_receiver"/>
</dbReference>
<organism evidence="7 8">
    <name type="scientific">Natronobacterium haloterrestre</name>
    <name type="common">Halobiforma haloterrestris</name>
    <dbReference type="NCBI Taxonomy" id="148448"/>
    <lineage>
        <taxon>Archaea</taxon>
        <taxon>Methanobacteriati</taxon>
        <taxon>Methanobacteriota</taxon>
        <taxon>Stenosarchaea group</taxon>
        <taxon>Halobacteria</taxon>
        <taxon>Halobacteriales</taxon>
        <taxon>Natrialbaceae</taxon>
        <taxon>Natronobacterium</taxon>
    </lineage>
</organism>
<dbReference type="Proteomes" id="UP000199161">
    <property type="component" value="Unassembled WGS sequence"/>
</dbReference>
<dbReference type="NCBIfam" id="TIGR00229">
    <property type="entry name" value="sensory_box"/>
    <property type="match status" value="1"/>
</dbReference>
<dbReference type="Pfam" id="PF08448">
    <property type="entry name" value="PAS_4"/>
    <property type="match status" value="1"/>
</dbReference>
<evidence type="ECO:0000259" key="6">
    <source>
        <dbReference type="PROSITE" id="PS50112"/>
    </source>
</evidence>
<dbReference type="Pfam" id="PF13188">
    <property type="entry name" value="PAS_8"/>
    <property type="match status" value="1"/>
</dbReference>
<dbReference type="Pfam" id="PF15915">
    <property type="entry name" value="BAT"/>
    <property type="match status" value="1"/>
</dbReference>
<feature type="domain" description="PAS" evidence="6">
    <location>
        <begin position="135"/>
        <end position="205"/>
    </location>
</feature>
<evidence type="ECO:0000256" key="3">
    <source>
        <dbReference type="PROSITE-ProRule" id="PRU00169"/>
    </source>
</evidence>
<gene>
    <name evidence="7" type="ORF">SAMN05444422_103165</name>
</gene>
<comment type="caution">
    <text evidence="3">Lacks conserved residue(s) required for the propagation of feature annotation.</text>
</comment>
<evidence type="ECO:0000256" key="1">
    <source>
        <dbReference type="ARBA" id="ARBA00023015"/>
    </source>
</evidence>
<evidence type="ECO:0000256" key="2">
    <source>
        <dbReference type="ARBA" id="ARBA00023163"/>
    </source>
</evidence>
<feature type="region of interest" description="Disordered" evidence="4">
    <location>
        <begin position="743"/>
        <end position="793"/>
    </location>
</feature>
<dbReference type="CDD" id="cd00130">
    <property type="entry name" value="PAS"/>
    <property type="match status" value="2"/>
</dbReference>
<dbReference type="SMART" id="SM00448">
    <property type="entry name" value="REC"/>
    <property type="match status" value="1"/>
</dbReference>
<dbReference type="AlphaFoldDB" id="A0A1I1F4K8"/>
<dbReference type="Pfam" id="PF00989">
    <property type="entry name" value="PAS"/>
    <property type="match status" value="1"/>
</dbReference>
<keyword evidence="1" id="KW-0805">Transcription regulation</keyword>
<keyword evidence="2" id="KW-0804">Transcription</keyword>
<dbReference type="InterPro" id="IPR013656">
    <property type="entry name" value="PAS_4"/>
</dbReference>
<keyword evidence="8" id="KW-1185">Reference proteome</keyword>
<protein>
    <submittedName>
        <fullName evidence="7">PAS domain S-box-containing protein</fullName>
    </submittedName>
</protein>
<dbReference type="InterPro" id="IPR007050">
    <property type="entry name" value="HTH_bacterioopsin"/>
</dbReference>
<evidence type="ECO:0000313" key="8">
    <source>
        <dbReference type="Proteomes" id="UP000199161"/>
    </source>
</evidence>
<dbReference type="PROSITE" id="PS50112">
    <property type="entry name" value="PAS"/>
    <property type="match status" value="1"/>
</dbReference>
<evidence type="ECO:0000259" key="5">
    <source>
        <dbReference type="PROSITE" id="PS50110"/>
    </source>
</evidence>
<dbReference type="InterPro" id="IPR000014">
    <property type="entry name" value="PAS"/>
</dbReference>
<dbReference type="SUPFAM" id="SSF55785">
    <property type="entry name" value="PYP-like sensor domain (PAS domain)"/>
    <property type="match status" value="3"/>
</dbReference>
<name>A0A1I1F4K8_NATHA</name>
<dbReference type="OrthoDB" id="186758at2157"/>
<dbReference type="RefSeq" id="WP_089786706.1">
    <property type="nucleotide sequence ID" value="NZ_FOKW01000003.1"/>
</dbReference>
<dbReference type="EMBL" id="FOKW01000003">
    <property type="protein sequence ID" value="SFB94254.1"/>
    <property type="molecule type" value="Genomic_DNA"/>
</dbReference>
<dbReference type="Pfam" id="PF04967">
    <property type="entry name" value="HTH_10"/>
    <property type="match status" value="1"/>
</dbReference>
<dbReference type="InterPro" id="IPR031803">
    <property type="entry name" value="BAT_GAF/HTH-assoc"/>
</dbReference>
<dbReference type="PROSITE" id="PS50110">
    <property type="entry name" value="RESPONSE_REGULATORY"/>
    <property type="match status" value="1"/>
</dbReference>
<feature type="domain" description="Response regulatory" evidence="5">
    <location>
        <begin position="18"/>
        <end position="125"/>
    </location>
</feature>
<dbReference type="Gene3D" id="3.30.450.20">
    <property type="entry name" value="PAS domain"/>
    <property type="match status" value="3"/>
</dbReference>